<dbReference type="InterPro" id="IPR003445">
    <property type="entry name" value="Cat_transpt"/>
</dbReference>
<comment type="subcellular location">
    <subcellularLocation>
        <location evidence="1">Cell membrane</location>
        <topology evidence="1">Multi-pass membrane protein</topology>
    </subcellularLocation>
</comment>
<evidence type="ECO:0000256" key="1">
    <source>
        <dbReference type="ARBA" id="ARBA00004651"/>
    </source>
</evidence>
<reference evidence="9 10" key="1">
    <citation type="submission" date="2016-10" db="EMBL/GenBank/DDBJ databases">
        <authorList>
            <person name="de Groot N.N."/>
        </authorList>
    </citation>
    <scope>NUCLEOTIDE SEQUENCE [LARGE SCALE GENOMIC DNA]</scope>
    <source>
        <strain evidence="9 10">DSM 20475</strain>
    </source>
</reference>
<name>A0A1G6WPI5_PEPNI</name>
<dbReference type="GO" id="GO:0030001">
    <property type="term" value="P:metal ion transport"/>
    <property type="evidence" value="ECO:0007669"/>
    <property type="project" value="UniProtKB-ARBA"/>
</dbReference>
<dbReference type="Proteomes" id="UP000198995">
    <property type="component" value="Unassembled WGS sequence"/>
</dbReference>
<feature type="transmembrane region" description="Helical" evidence="8">
    <location>
        <begin position="232"/>
        <end position="251"/>
    </location>
</feature>
<evidence type="ECO:0000256" key="6">
    <source>
        <dbReference type="ARBA" id="ARBA00023065"/>
    </source>
</evidence>
<dbReference type="Pfam" id="PF02386">
    <property type="entry name" value="TrkH"/>
    <property type="match status" value="1"/>
</dbReference>
<evidence type="ECO:0000256" key="4">
    <source>
        <dbReference type="ARBA" id="ARBA00022692"/>
    </source>
</evidence>
<keyword evidence="10" id="KW-1185">Reference proteome</keyword>
<evidence type="ECO:0000256" key="2">
    <source>
        <dbReference type="ARBA" id="ARBA00022448"/>
    </source>
</evidence>
<keyword evidence="6" id="KW-0406">Ion transport</keyword>
<feature type="transmembrane region" description="Helical" evidence="8">
    <location>
        <begin position="12"/>
        <end position="31"/>
    </location>
</feature>
<sequence length="442" mass="47754">MALSFKRFSTSQIIILGYAGVIFLGTLLLMLPIATATGESAPFLTALFTATSALSVTGLVVENTATYWSLFGQGVVIVLIQMGGMGVITVAIGLSLLRGQRIGLKQRRVIQDALAAPQVGGIIRLTRVIIYRVVLVELVGALILLPGFVERFGLGRGLWYSCFHAISAFCNAGFDLFGVQEPYASLTSFADSPVVNLVIMALIIIGGLGFLTWEDILTHRFKVKRYKMQTKVILCMTGALVFLPALYFFTYELADLPLQKRLWASLFQSVTTRTAGFNTVDLGLFSGGGLMLMTLLMLVGGGPGSTAGGMKVTTPAVLYAMSYAVFKRERAAHLFHRRIPSTAIHMSVAIFCLYTGACLLGGFFMFYFENLPLLKCLFECASAIGTVGLTLSITPGLSGVSHVILILLMFIGRVGAMTFMFATFSQVRDRSAAMPEEKISIG</sequence>
<feature type="transmembrane region" description="Helical" evidence="8">
    <location>
        <begin position="403"/>
        <end position="424"/>
    </location>
</feature>
<feature type="transmembrane region" description="Helical" evidence="8">
    <location>
        <begin position="67"/>
        <end position="97"/>
    </location>
</feature>
<keyword evidence="4 8" id="KW-0812">Transmembrane</keyword>
<evidence type="ECO:0000256" key="3">
    <source>
        <dbReference type="ARBA" id="ARBA00022475"/>
    </source>
</evidence>
<keyword evidence="5 8" id="KW-1133">Transmembrane helix</keyword>
<feature type="transmembrane region" description="Helical" evidence="8">
    <location>
        <begin position="129"/>
        <end position="149"/>
    </location>
</feature>
<feature type="transmembrane region" description="Helical" evidence="8">
    <location>
        <begin position="194"/>
        <end position="211"/>
    </location>
</feature>
<evidence type="ECO:0000313" key="10">
    <source>
        <dbReference type="Proteomes" id="UP000198995"/>
    </source>
</evidence>
<dbReference type="PANTHER" id="PTHR32024:SF1">
    <property type="entry name" value="KTR SYSTEM POTASSIUM UPTAKE PROTEIN B"/>
    <property type="match status" value="1"/>
</dbReference>
<keyword evidence="2" id="KW-0813">Transport</keyword>
<accession>A0A1G6WPI5</accession>
<dbReference type="EMBL" id="FNAF01000005">
    <property type="protein sequence ID" value="SDD66945.1"/>
    <property type="molecule type" value="Genomic_DNA"/>
</dbReference>
<feature type="transmembrane region" description="Helical" evidence="8">
    <location>
        <begin position="282"/>
        <end position="301"/>
    </location>
</feature>
<proteinExistence type="predicted"/>
<gene>
    <name evidence="9" type="ORF">SAMN04489866_10588</name>
</gene>
<evidence type="ECO:0000256" key="8">
    <source>
        <dbReference type="SAM" id="Phobius"/>
    </source>
</evidence>
<organism evidence="9 10">
    <name type="scientific">Peptococcus niger</name>
    <dbReference type="NCBI Taxonomy" id="2741"/>
    <lineage>
        <taxon>Bacteria</taxon>
        <taxon>Bacillati</taxon>
        <taxon>Bacillota</taxon>
        <taxon>Clostridia</taxon>
        <taxon>Eubacteriales</taxon>
        <taxon>Peptococcaceae</taxon>
        <taxon>Peptococcus</taxon>
    </lineage>
</organism>
<keyword evidence="7 8" id="KW-0472">Membrane</keyword>
<feature type="transmembrane region" description="Helical" evidence="8">
    <location>
        <begin position="43"/>
        <end position="61"/>
    </location>
</feature>
<dbReference type="GO" id="GO:0005886">
    <property type="term" value="C:plasma membrane"/>
    <property type="evidence" value="ECO:0007669"/>
    <property type="project" value="UniProtKB-SubCell"/>
</dbReference>
<evidence type="ECO:0000256" key="5">
    <source>
        <dbReference type="ARBA" id="ARBA00022989"/>
    </source>
</evidence>
<dbReference type="STRING" id="2741.SAMN04489866_10588"/>
<protein>
    <submittedName>
        <fullName evidence="9">Trk system potassium uptake protein TrkH</fullName>
    </submittedName>
</protein>
<evidence type="ECO:0000313" key="9">
    <source>
        <dbReference type="EMBL" id="SDD66945.1"/>
    </source>
</evidence>
<dbReference type="RefSeq" id="WP_242868960.1">
    <property type="nucleotide sequence ID" value="NZ_FNAF01000005.1"/>
</dbReference>
<dbReference type="PANTHER" id="PTHR32024">
    <property type="entry name" value="TRK SYSTEM POTASSIUM UPTAKE PROTEIN TRKG-RELATED"/>
    <property type="match status" value="1"/>
</dbReference>
<evidence type="ECO:0000256" key="7">
    <source>
        <dbReference type="ARBA" id="ARBA00023136"/>
    </source>
</evidence>
<dbReference type="AlphaFoldDB" id="A0A1G6WPI5"/>
<dbReference type="GO" id="GO:0008324">
    <property type="term" value="F:monoatomic cation transmembrane transporter activity"/>
    <property type="evidence" value="ECO:0007669"/>
    <property type="project" value="InterPro"/>
</dbReference>
<feature type="transmembrane region" description="Helical" evidence="8">
    <location>
        <begin position="346"/>
        <end position="368"/>
    </location>
</feature>
<keyword evidence="3" id="KW-1003">Cell membrane</keyword>